<accession>A0A1H2LJG6</accession>
<name>A0A1H2LJG6_9ACTO</name>
<dbReference type="RefSeq" id="WP_091281599.1">
    <property type="nucleotide sequence ID" value="NZ_JABAPK010000006.1"/>
</dbReference>
<evidence type="ECO:0008006" key="3">
    <source>
        <dbReference type="Google" id="ProtNLM"/>
    </source>
</evidence>
<dbReference type="AlphaFoldDB" id="A0A1H2LJG6"/>
<evidence type="ECO:0000313" key="2">
    <source>
        <dbReference type="Proteomes" id="UP000214355"/>
    </source>
</evidence>
<organism evidence="1 2">
    <name type="scientific">Arcanobacterium phocae</name>
    <dbReference type="NCBI Taxonomy" id="131112"/>
    <lineage>
        <taxon>Bacteria</taxon>
        <taxon>Bacillati</taxon>
        <taxon>Actinomycetota</taxon>
        <taxon>Actinomycetes</taxon>
        <taxon>Actinomycetales</taxon>
        <taxon>Actinomycetaceae</taxon>
        <taxon>Arcanobacterium</taxon>
    </lineage>
</organism>
<dbReference type="EMBL" id="LT629804">
    <property type="protein sequence ID" value="SDU81167.1"/>
    <property type="molecule type" value="Genomic_DNA"/>
</dbReference>
<sequence>MFSIIASPNNLFERHQCEVLSNEGCLTQLANIGWVACDQIATVAQRIGILNAIYGTDIIVSHVGAYWVYTGKTTNELSRSLHVYRSTNQRQGRLPRKKFPEQDLVTIKCVTVTSLERTAIDLLQHDLATGIEALLNLLRQGASYEKIISRAQQLKRVPGMKQVRALLCQLPSDIIDRASSHFAEESEFAQHAEAEHHPSYYP</sequence>
<evidence type="ECO:0000313" key="1">
    <source>
        <dbReference type="EMBL" id="SDU81167.1"/>
    </source>
</evidence>
<dbReference type="Proteomes" id="UP000214355">
    <property type="component" value="Chromosome I"/>
</dbReference>
<gene>
    <name evidence="1" type="ORF">SAMN04489737_1430</name>
</gene>
<protein>
    <recommendedName>
        <fullName evidence="3">Transcriptional regulator, AbiEi antitoxin, Type IV TA system</fullName>
    </recommendedName>
</protein>
<proteinExistence type="predicted"/>
<dbReference type="OrthoDB" id="3267483at2"/>
<keyword evidence="2" id="KW-1185">Reference proteome</keyword>
<reference evidence="2" key="1">
    <citation type="submission" date="2016-10" db="EMBL/GenBank/DDBJ databases">
        <authorList>
            <person name="Varghese N."/>
            <person name="Submissions S."/>
        </authorList>
    </citation>
    <scope>NUCLEOTIDE SEQUENCE [LARGE SCALE GENOMIC DNA]</scope>
    <source>
        <strain evidence="2">DSM 10002</strain>
    </source>
</reference>
<dbReference type="GeneID" id="65345160"/>